<organism evidence="3">
    <name type="scientific">Picea sitchensis</name>
    <name type="common">Sitka spruce</name>
    <name type="synonym">Pinus sitchensis</name>
    <dbReference type="NCBI Taxonomy" id="3332"/>
    <lineage>
        <taxon>Eukaryota</taxon>
        <taxon>Viridiplantae</taxon>
        <taxon>Streptophyta</taxon>
        <taxon>Embryophyta</taxon>
        <taxon>Tracheophyta</taxon>
        <taxon>Spermatophyta</taxon>
        <taxon>Pinopsida</taxon>
        <taxon>Pinidae</taxon>
        <taxon>Conifers I</taxon>
        <taxon>Pinales</taxon>
        <taxon>Pinaceae</taxon>
        <taxon>Picea</taxon>
    </lineage>
</organism>
<dbReference type="PROSITE" id="PS50181">
    <property type="entry name" value="FBOX"/>
    <property type="match status" value="1"/>
</dbReference>
<protein>
    <recommendedName>
        <fullName evidence="2">F-box domain-containing protein</fullName>
    </recommendedName>
</protein>
<dbReference type="EMBL" id="BT123201">
    <property type="protein sequence ID" value="ADE76536.1"/>
    <property type="molecule type" value="mRNA"/>
</dbReference>
<reference evidence="3" key="1">
    <citation type="submission" date="2010-04" db="EMBL/GenBank/DDBJ databases">
        <authorList>
            <person name="Reid K.E."/>
            <person name="Liao N."/>
            <person name="Chan S."/>
            <person name="Docking R."/>
            <person name="Taylor G."/>
            <person name="Moore R."/>
            <person name="Mayo M."/>
            <person name="Munro S."/>
            <person name="King J."/>
            <person name="Yanchuk A."/>
            <person name="Holt R."/>
            <person name="Jones S."/>
            <person name="Marra M."/>
            <person name="Ritland C.E."/>
            <person name="Ritland K."/>
            <person name="Bohlmann J."/>
        </authorList>
    </citation>
    <scope>NUCLEOTIDE SEQUENCE</scope>
    <source>
        <tissue evidence="3">Bud</tissue>
    </source>
</reference>
<dbReference type="PANTHER" id="PTHR31672:SF2">
    <property type="entry name" value="F-BOX DOMAIN-CONTAINING PROTEIN"/>
    <property type="match status" value="1"/>
</dbReference>
<dbReference type="InterPro" id="IPR001810">
    <property type="entry name" value="F-box_dom"/>
</dbReference>
<dbReference type="OMA" id="CTAWNSM"/>
<dbReference type="Gene3D" id="1.20.1280.50">
    <property type="match status" value="1"/>
</dbReference>
<accession>D5AAG7</accession>
<dbReference type="Pfam" id="PF03478">
    <property type="entry name" value="Beta-prop_KIB1-4"/>
    <property type="match status" value="1"/>
</dbReference>
<proteinExistence type="evidence at transcript level"/>
<evidence type="ECO:0000313" key="3">
    <source>
        <dbReference type="EMBL" id="ADE76536.1"/>
    </source>
</evidence>
<dbReference type="CDD" id="cd22157">
    <property type="entry name" value="F-box_AtFBW1-like"/>
    <property type="match status" value="1"/>
</dbReference>
<dbReference type="SUPFAM" id="SSF117281">
    <property type="entry name" value="Kelch motif"/>
    <property type="match status" value="1"/>
</dbReference>
<feature type="domain" description="F-box" evidence="2">
    <location>
        <begin position="37"/>
        <end position="86"/>
    </location>
</feature>
<dbReference type="PANTHER" id="PTHR31672">
    <property type="entry name" value="BNACNNG10540D PROTEIN"/>
    <property type="match status" value="1"/>
</dbReference>
<dbReference type="SUPFAM" id="SSF81383">
    <property type="entry name" value="F-box domain"/>
    <property type="match status" value="1"/>
</dbReference>
<dbReference type="Pfam" id="PF00646">
    <property type="entry name" value="F-box"/>
    <property type="match status" value="1"/>
</dbReference>
<dbReference type="AlphaFoldDB" id="D5AAG7"/>
<evidence type="ECO:0000259" key="2">
    <source>
        <dbReference type="PROSITE" id="PS50181"/>
    </source>
</evidence>
<sequence>MDVMGTDLAEEMSESTKENAEGNRLVLAGQEQSGIQGLQAADIPYHLWENILARLPISNLFRMLSVCTAWNSMVKSDSFLMAYKRVPPQDLFFILFAEYSNRNVVAAYNPMDDKWVVIPLSYMSSSCPCSVTCSRLRRPIVSGGGLLVAENRKGFFVVCNLFTKTHKILPPMISMNSPFVVAMVVYPERDSEYQILVVSTVDGITSQVYDSRSDSWKICGSFDGRFAVVGNSAHLDGFLFCLTHGPDHLLAFDVDAGTWDLVEVTMPPIVCPHILEHEGSLILVGGIEELGVLKKISIWELDESVKQWQKVCSMPDHLFSKFSHGSLNYFSTVGLWGKICFYRNYSSVIFMYDLLENRWWGLPPCPLDSRLCRPSWFGLALEPRLDAMV</sequence>
<dbReference type="InterPro" id="IPR015915">
    <property type="entry name" value="Kelch-typ_b-propeller"/>
</dbReference>
<dbReference type="InterPro" id="IPR050796">
    <property type="entry name" value="SCF_F-box_component"/>
</dbReference>
<feature type="region of interest" description="Disordered" evidence="1">
    <location>
        <begin position="1"/>
        <end position="21"/>
    </location>
</feature>
<evidence type="ECO:0000256" key="1">
    <source>
        <dbReference type="SAM" id="MobiDB-lite"/>
    </source>
</evidence>
<dbReference type="SMART" id="SM00256">
    <property type="entry name" value="FBOX"/>
    <property type="match status" value="1"/>
</dbReference>
<name>D5AAG7_PICSI</name>
<dbReference type="InterPro" id="IPR005174">
    <property type="entry name" value="KIB1-4_b-propeller"/>
</dbReference>
<dbReference type="Gene3D" id="2.120.10.80">
    <property type="entry name" value="Kelch-type beta propeller"/>
    <property type="match status" value="1"/>
</dbReference>
<dbReference type="InterPro" id="IPR036047">
    <property type="entry name" value="F-box-like_dom_sf"/>
</dbReference>